<sequence length="87" mass="9595">MKKINYTVVAEAGIHARPAGLLVKQAASFKSDIKLLNEENGKEADLKRLMAVMALGVKQGNRIVVTVEGEDEDEAYTVLESFLKENF</sequence>
<reference evidence="5 6" key="1">
    <citation type="submission" date="2021-01" db="EMBL/GenBank/DDBJ databases">
        <title>Isolation and description of Catonella massiliensis sp. nov., a novel Catonella species, isolated from a stable periodontitis subject.</title>
        <authorList>
            <person name="Antezack A."/>
            <person name="Boxberger M."/>
            <person name="La Scola B."/>
            <person name="Monnet-Corti V."/>
        </authorList>
    </citation>
    <scope>NUCLEOTIDE SEQUENCE [LARGE SCALE GENOMIC DNA]</scope>
    <source>
        <strain evidence="5 6">Marseille-Q4567</strain>
    </source>
</reference>
<proteinExistence type="predicted"/>
<name>A0ABS1J1R7_9FIRM</name>
<dbReference type="RefSeq" id="WP_208429531.1">
    <property type="nucleotide sequence ID" value="NZ_JAEPRJ010000001.1"/>
</dbReference>
<dbReference type="InterPro" id="IPR035895">
    <property type="entry name" value="HPr-like_sf"/>
</dbReference>
<keyword evidence="2" id="KW-0963">Cytoplasm</keyword>
<feature type="domain" description="HPr" evidence="4">
    <location>
        <begin position="1"/>
        <end position="87"/>
    </location>
</feature>
<dbReference type="Gene3D" id="3.30.1340.10">
    <property type="entry name" value="HPr-like"/>
    <property type="match status" value="1"/>
</dbReference>
<protein>
    <submittedName>
        <fullName evidence="5">HPr family phosphocarrier protein</fullName>
    </submittedName>
</protein>
<dbReference type="PANTHER" id="PTHR33705">
    <property type="entry name" value="PHOSPHOCARRIER PROTEIN HPR"/>
    <property type="match status" value="1"/>
</dbReference>
<evidence type="ECO:0000256" key="1">
    <source>
        <dbReference type="ARBA" id="ARBA00004496"/>
    </source>
</evidence>
<comment type="subcellular location">
    <subcellularLocation>
        <location evidence="1">Cytoplasm</location>
    </subcellularLocation>
</comment>
<keyword evidence="3" id="KW-0598">Phosphotransferase system</keyword>
<dbReference type="PRINTS" id="PR00107">
    <property type="entry name" value="PHOSPHOCPHPR"/>
</dbReference>
<dbReference type="NCBIfam" id="TIGR01003">
    <property type="entry name" value="PTS_HPr_family"/>
    <property type="match status" value="1"/>
</dbReference>
<dbReference type="PROSITE" id="PS51350">
    <property type="entry name" value="PTS_HPR_DOM"/>
    <property type="match status" value="1"/>
</dbReference>
<dbReference type="EMBL" id="JAEPRJ010000001">
    <property type="protein sequence ID" value="MBK5898091.1"/>
    <property type="molecule type" value="Genomic_DNA"/>
</dbReference>
<gene>
    <name evidence="5" type="ORF">JJN12_09940</name>
</gene>
<dbReference type="Pfam" id="PF00381">
    <property type="entry name" value="PTS-HPr"/>
    <property type="match status" value="1"/>
</dbReference>
<dbReference type="InterPro" id="IPR050399">
    <property type="entry name" value="HPr"/>
</dbReference>
<dbReference type="PANTHER" id="PTHR33705:SF2">
    <property type="entry name" value="PHOSPHOCARRIER PROTEIN NPR"/>
    <property type="match status" value="1"/>
</dbReference>
<keyword evidence="6" id="KW-1185">Reference proteome</keyword>
<comment type="caution">
    <text evidence="5">The sequence shown here is derived from an EMBL/GenBank/DDBJ whole genome shotgun (WGS) entry which is preliminary data.</text>
</comment>
<organism evidence="5 6">
    <name type="scientific">Catonella massiliensis</name>
    <dbReference type="NCBI Taxonomy" id="2799636"/>
    <lineage>
        <taxon>Bacteria</taxon>
        <taxon>Bacillati</taxon>
        <taxon>Bacillota</taxon>
        <taxon>Clostridia</taxon>
        <taxon>Lachnospirales</taxon>
        <taxon>Lachnospiraceae</taxon>
        <taxon>Catonella</taxon>
    </lineage>
</organism>
<dbReference type="CDD" id="cd00367">
    <property type="entry name" value="PTS-HPr_like"/>
    <property type="match status" value="1"/>
</dbReference>
<evidence type="ECO:0000259" key="4">
    <source>
        <dbReference type="PROSITE" id="PS51350"/>
    </source>
</evidence>
<evidence type="ECO:0000256" key="2">
    <source>
        <dbReference type="ARBA" id="ARBA00022490"/>
    </source>
</evidence>
<dbReference type="SUPFAM" id="SSF55594">
    <property type="entry name" value="HPr-like"/>
    <property type="match status" value="1"/>
</dbReference>
<evidence type="ECO:0000256" key="3">
    <source>
        <dbReference type="ARBA" id="ARBA00022683"/>
    </source>
</evidence>
<evidence type="ECO:0000313" key="5">
    <source>
        <dbReference type="EMBL" id="MBK5898091.1"/>
    </source>
</evidence>
<dbReference type="InterPro" id="IPR000032">
    <property type="entry name" value="HPr-like"/>
</dbReference>
<dbReference type="Proteomes" id="UP000604730">
    <property type="component" value="Unassembled WGS sequence"/>
</dbReference>
<evidence type="ECO:0000313" key="6">
    <source>
        <dbReference type="Proteomes" id="UP000604730"/>
    </source>
</evidence>
<accession>A0ABS1J1R7</accession>